<proteinExistence type="predicted"/>
<keyword evidence="1" id="KW-1133">Transmembrane helix</keyword>
<accession>A0AAD4N0R7</accession>
<evidence type="ECO:0000313" key="3">
    <source>
        <dbReference type="Proteomes" id="UP001201812"/>
    </source>
</evidence>
<gene>
    <name evidence="2" type="ORF">DdX_12289</name>
</gene>
<dbReference type="PANTHER" id="PTHR31389:SF4">
    <property type="entry name" value="LD39211P"/>
    <property type="match status" value="1"/>
</dbReference>
<protein>
    <submittedName>
        <fullName evidence="2">Uncharacterized protein</fullName>
    </submittedName>
</protein>
<evidence type="ECO:0000313" key="2">
    <source>
        <dbReference type="EMBL" id="KAI1707734.1"/>
    </source>
</evidence>
<dbReference type="EMBL" id="JAKKPZ010000039">
    <property type="protein sequence ID" value="KAI1707734.1"/>
    <property type="molecule type" value="Genomic_DNA"/>
</dbReference>
<reference evidence="2" key="1">
    <citation type="submission" date="2022-01" db="EMBL/GenBank/DDBJ databases">
        <title>Genome Sequence Resource for Two Populations of Ditylenchus destructor, the Migratory Endoparasitic Phytonematode.</title>
        <authorList>
            <person name="Zhang H."/>
            <person name="Lin R."/>
            <person name="Xie B."/>
        </authorList>
    </citation>
    <scope>NUCLEOTIDE SEQUENCE</scope>
    <source>
        <strain evidence="2">BazhouSP</strain>
    </source>
</reference>
<dbReference type="PANTHER" id="PTHR31389">
    <property type="entry name" value="LD39211P"/>
    <property type="match status" value="1"/>
</dbReference>
<dbReference type="InterPro" id="IPR012444">
    <property type="entry name" value="DUF1647"/>
</dbReference>
<name>A0AAD4N0R7_9BILA</name>
<keyword evidence="3" id="KW-1185">Reference proteome</keyword>
<comment type="caution">
    <text evidence="2">The sequence shown here is derived from an EMBL/GenBank/DDBJ whole genome shotgun (WGS) entry which is preliminary data.</text>
</comment>
<dbReference type="Proteomes" id="UP001201812">
    <property type="component" value="Unassembled WGS sequence"/>
</dbReference>
<keyword evidence="1" id="KW-0472">Membrane</keyword>
<dbReference type="Pfam" id="PF07801">
    <property type="entry name" value="DUF1647"/>
    <property type="match status" value="1"/>
</dbReference>
<sequence length="397" mass="46123">MDNEFENLSTNNFIDKEFGKSGMNISRRVGTKSIVLLLAITISFAGSVFIFVYFLAHCNSESIDYWNIVQERENCYCGDEMMCFSPVNLTFAGQKFDCDLLNTLRNLKLLDSQTRNMKFYDSIFYKFSASNWTPTFVTAASENHFKELRHLVHNIQENTKNGKIVFYDLGLSRKSVEELKTWCNVEYHRFPFEIYPEHVRNLKNFAWKMLLIAEYLNKSPDFFYFDTSVMIADGDDITVFPRTVISGEVDPYILFSNVGHSVYSATYSSMLSYLPISKQMAQKTEMFQATINYIVDHWFTRQIFKWAVLCALTKECIDPEGTSTSCQFGEDQYNFSGNCHRYDQSVINIIVNNLRHRDFYGKQVFDSLSPTHPMKLFGYKLQVSRGNEYNGKLNTCT</sequence>
<keyword evidence="1" id="KW-0812">Transmembrane</keyword>
<feature type="transmembrane region" description="Helical" evidence="1">
    <location>
        <begin position="34"/>
        <end position="56"/>
    </location>
</feature>
<evidence type="ECO:0000256" key="1">
    <source>
        <dbReference type="SAM" id="Phobius"/>
    </source>
</evidence>
<organism evidence="2 3">
    <name type="scientific">Ditylenchus destructor</name>
    <dbReference type="NCBI Taxonomy" id="166010"/>
    <lineage>
        <taxon>Eukaryota</taxon>
        <taxon>Metazoa</taxon>
        <taxon>Ecdysozoa</taxon>
        <taxon>Nematoda</taxon>
        <taxon>Chromadorea</taxon>
        <taxon>Rhabditida</taxon>
        <taxon>Tylenchina</taxon>
        <taxon>Tylenchomorpha</taxon>
        <taxon>Sphaerularioidea</taxon>
        <taxon>Anguinidae</taxon>
        <taxon>Anguininae</taxon>
        <taxon>Ditylenchus</taxon>
    </lineage>
</organism>
<dbReference type="AlphaFoldDB" id="A0AAD4N0R7"/>